<dbReference type="Proteomes" id="UP001141327">
    <property type="component" value="Unassembled WGS sequence"/>
</dbReference>
<dbReference type="EMBL" id="JAPMOS010000005">
    <property type="protein sequence ID" value="KAJ4461902.1"/>
    <property type="molecule type" value="Genomic_DNA"/>
</dbReference>
<reference evidence="1" key="1">
    <citation type="journal article" date="2022" name="bioRxiv">
        <title>Genomics of Preaxostyla Flagellates Illuminates Evolutionary Transitions and the Path Towards Mitochondrial Loss.</title>
        <authorList>
            <person name="Novak L.V.F."/>
            <person name="Treitli S.C."/>
            <person name="Pyrih J."/>
            <person name="Halakuc P."/>
            <person name="Pipaliya S.V."/>
            <person name="Vacek V."/>
            <person name="Brzon O."/>
            <person name="Soukal P."/>
            <person name="Eme L."/>
            <person name="Dacks J.B."/>
            <person name="Karnkowska A."/>
            <person name="Elias M."/>
            <person name="Hampl V."/>
        </authorList>
    </citation>
    <scope>NUCLEOTIDE SEQUENCE</scope>
    <source>
        <strain evidence="1">RCP-MX</strain>
    </source>
</reference>
<protein>
    <submittedName>
        <fullName evidence="1">Uncharacterized protein</fullName>
    </submittedName>
</protein>
<sequence length="71" mass="7895">MFNSPVNMFIIFSSPKKTTSMESNSDPHCPFRPFRHPEEWQADQAIIEHAGHATQSARDCALGVIPGPSQL</sequence>
<proteinExistence type="predicted"/>
<evidence type="ECO:0000313" key="1">
    <source>
        <dbReference type="EMBL" id="KAJ4461902.1"/>
    </source>
</evidence>
<comment type="caution">
    <text evidence="1">The sequence shown here is derived from an EMBL/GenBank/DDBJ whole genome shotgun (WGS) entry which is preliminary data.</text>
</comment>
<keyword evidence="2" id="KW-1185">Reference proteome</keyword>
<accession>A0ABQ8UTP6</accession>
<name>A0ABQ8UTP6_9EUKA</name>
<evidence type="ECO:0000313" key="2">
    <source>
        <dbReference type="Proteomes" id="UP001141327"/>
    </source>
</evidence>
<gene>
    <name evidence="1" type="ORF">PAPYR_1600</name>
</gene>
<organism evidence="1 2">
    <name type="scientific">Paratrimastix pyriformis</name>
    <dbReference type="NCBI Taxonomy" id="342808"/>
    <lineage>
        <taxon>Eukaryota</taxon>
        <taxon>Metamonada</taxon>
        <taxon>Preaxostyla</taxon>
        <taxon>Paratrimastigidae</taxon>
        <taxon>Paratrimastix</taxon>
    </lineage>
</organism>